<reference evidence="2 3" key="1">
    <citation type="journal article" date="2012" name="FEBS Lett.">
        <title>Anammox organism KSU-1 expresses a NirK-type copper-containing nitrite reductase instead of a NirS-type with cytochrome cd1.</title>
        <authorList>
            <person name="Hira D."/>
            <person name="Toh H."/>
            <person name="Migita C.T."/>
            <person name="Okubo H."/>
            <person name="Nishiyama T."/>
            <person name="Hattori M."/>
            <person name="Furukawa K."/>
            <person name="Fujii T."/>
        </authorList>
    </citation>
    <scope>NUCLEOTIDE SEQUENCE [LARGE SCALE GENOMIC DNA]</scope>
</reference>
<dbReference type="OrthoDB" id="287363at2"/>
<comment type="caution">
    <text evidence="2">The sequence shown here is derived from an EMBL/GenBank/DDBJ whole genome shotgun (WGS) entry which is preliminary data.</text>
</comment>
<dbReference type="EMBL" id="BAFH01000002">
    <property type="protein sequence ID" value="GAB61156.1"/>
    <property type="molecule type" value="Genomic_DNA"/>
</dbReference>
<gene>
    <name evidence="2" type="ORF">KSU1_B0299</name>
</gene>
<sequence length="101" mass="12202">MLKELFGNLWDYKSAINTERFFTNWKSQLRWSRLKPFHQFVKMIERHWDNIVSYCNPDNKISLGLVEGINNKVRVIQRRAYGIKDRDYLKPKILTAFLPEL</sequence>
<dbReference type="InterPro" id="IPR002560">
    <property type="entry name" value="Transposase_DDE"/>
</dbReference>
<dbReference type="eggNOG" id="COG3464">
    <property type="taxonomic scope" value="Bacteria"/>
</dbReference>
<evidence type="ECO:0000313" key="2">
    <source>
        <dbReference type="EMBL" id="GAB61156.1"/>
    </source>
</evidence>
<accession>I3IHG1</accession>
<feature type="domain" description="Transposase IS204/IS1001/IS1096/IS1165 DDE" evidence="1">
    <location>
        <begin position="1"/>
        <end position="91"/>
    </location>
</feature>
<dbReference type="InterPro" id="IPR047951">
    <property type="entry name" value="Transpos_ISL3"/>
</dbReference>
<proteinExistence type="predicted"/>
<dbReference type="Proteomes" id="UP000002985">
    <property type="component" value="Unassembled WGS sequence"/>
</dbReference>
<evidence type="ECO:0000313" key="3">
    <source>
        <dbReference type="Proteomes" id="UP000002985"/>
    </source>
</evidence>
<dbReference type="AlphaFoldDB" id="I3IHG1"/>
<protein>
    <submittedName>
        <fullName evidence="2">Transposase</fullName>
    </submittedName>
</protein>
<name>I3IHG1_9BACT</name>
<keyword evidence="3" id="KW-1185">Reference proteome</keyword>
<organism evidence="2 3">
    <name type="scientific">Candidatus Jettenia caeni</name>
    <dbReference type="NCBI Taxonomy" id="247490"/>
    <lineage>
        <taxon>Bacteria</taxon>
        <taxon>Pseudomonadati</taxon>
        <taxon>Planctomycetota</taxon>
        <taxon>Candidatus Brocadiia</taxon>
        <taxon>Candidatus Brocadiales</taxon>
        <taxon>Candidatus Brocadiaceae</taxon>
        <taxon>Candidatus Jettenia</taxon>
    </lineage>
</organism>
<dbReference type="STRING" id="247490.KSU1_B0299"/>
<evidence type="ECO:0000259" key="1">
    <source>
        <dbReference type="Pfam" id="PF01610"/>
    </source>
</evidence>
<dbReference type="PANTHER" id="PTHR33498:SF1">
    <property type="entry name" value="TRANSPOSASE FOR INSERTION SEQUENCE ELEMENT IS1557"/>
    <property type="match status" value="1"/>
</dbReference>
<dbReference type="PANTHER" id="PTHR33498">
    <property type="entry name" value="TRANSPOSASE FOR INSERTION SEQUENCE ELEMENT IS1557"/>
    <property type="match status" value="1"/>
</dbReference>
<dbReference type="Pfam" id="PF01610">
    <property type="entry name" value="DDE_Tnp_ISL3"/>
    <property type="match status" value="1"/>
</dbReference>